<gene>
    <name evidence="1" type="ORF">GMO_19180</name>
</gene>
<reference evidence="1 2" key="1">
    <citation type="submission" date="2011-10" db="EMBL/GenBank/DDBJ databases">
        <title>Genome sequence of Gluconobacter morbifer G707, isolated from Drosophila gut.</title>
        <authorList>
            <person name="Lee W.-J."/>
            <person name="Kim E.-K."/>
        </authorList>
    </citation>
    <scope>NUCLEOTIDE SEQUENCE [LARGE SCALE GENOMIC DNA]</scope>
    <source>
        <strain evidence="1 2">G707</strain>
    </source>
</reference>
<protein>
    <submittedName>
        <fullName evidence="1">Uncharacterized protein</fullName>
    </submittedName>
</protein>
<dbReference type="EMBL" id="AGQV01000006">
    <property type="protein sequence ID" value="EHH67699.1"/>
    <property type="molecule type" value="Genomic_DNA"/>
</dbReference>
<dbReference type="Proteomes" id="UP000004949">
    <property type="component" value="Unassembled WGS sequence"/>
</dbReference>
<accession>G6XKA2</accession>
<organism evidence="1 2">
    <name type="scientific">Gluconobacter morbifer G707</name>
    <dbReference type="NCBI Taxonomy" id="1088869"/>
    <lineage>
        <taxon>Bacteria</taxon>
        <taxon>Pseudomonadati</taxon>
        <taxon>Pseudomonadota</taxon>
        <taxon>Alphaproteobacteria</taxon>
        <taxon>Acetobacterales</taxon>
        <taxon>Acetobacteraceae</taxon>
        <taxon>Gluconobacter</taxon>
    </lineage>
</organism>
<evidence type="ECO:0000313" key="1">
    <source>
        <dbReference type="EMBL" id="EHH67699.1"/>
    </source>
</evidence>
<comment type="caution">
    <text evidence="1">The sequence shown here is derived from an EMBL/GenBank/DDBJ whole genome shotgun (WGS) entry which is preliminary data.</text>
</comment>
<sequence length="62" mass="7070">MGEIWIVAGSTCSRSGREFFVSFDITFITYRNRDSFSRFFRNNLDEMLVTSNLANPGSTGYS</sequence>
<proteinExistence type="predicted"/>
<keyword evidence="2" id="KW-1185">Reference proteome</keyword>
<name>G6XKA2_9PROT</name>
<dbReference type="STRING" id="1088869.GMO_19180"/>
<dbReference type="AlphaFoldDB" id="G6XKA2"/>
<evidence type="ECO:0000313" key="2">
    <source>
        <dbReference type="Proteomes" id="UP000004949"/>
    </source>
</evidence>